<keyword evidence="10" id="KW-1185">Reference proteome</keyword>
<keyword evidence="7" id="KW-0812">Transmembrane</keyword>
<feature type="transmembrane region" description="Helical" evidence="7">
    <location>
        <begin position="404"/>
        <end position="426"/>
    </location>
</feature>
<keyword evidence="4" id="KW-0547">Nucleotide-binding</keyword>
<dbReference type="SMART" id="SM00387">
    <property type="entry name" value="HATPase_c"/>
    <property type="match status" value="1"/>
</dbReference>
<evidence type="ECO:0000256" key="7">
    <source>
        <dbReference type="SAM" id="Phobius"/>
    </source>
</evidence>
<dbReference type="GO" id="GO:0004673">
    <property type="term" value="F:protein histidine kinase activity"/>
    <property type="evidence" value="ECO:0007669"/>
    <property type="project" value="UniProtKB-EC"/>
</dbReference>
<dbReference type="InterPro" id="IPR036890">
    <property type="entry name" value="HATPase_C_sf"/>
</dbReference>
<keyword evidence="7" id="KW-1133">Transmembrane helix</keyword>
<evidence type="ECO:0000313" key="10">
    <source>
        <dbReference type="Proteomes" id="UP000247792"/>
    </source>
</evidence>
<evidence type="ECO:0000256" key="2">
    <source>
        <dbReference type="ARBA" id="ARBA00012438"/>
    </source>
</evidence>
<dbReference type="PANTHER" id="PTHR44936:SF10">
    <property type="entry name" value="SENSOR PROTEIN RSTB"/>
    <property type="match status" value="1"/>
</dbReference>
<dbReference type="SUPFAM" id="SSF55874">
    <property type="entry name" value="ATPase domain of HSP90 chaperone/DNA topoisomerase II/histidine kinase"/>
    <property type="match status" value="1"/>
</dbReference>
<proteinExistence type="predicted"/>
<feature type="domain" description="Histidine kinase" evidence="8">
    <location>
        <begin position="498"/>
        <end position="699"/>
    </location>
</feature>
<dbReference type="PROSITE" id="PS50109">
    <property type="entry name" value="HIS_KIN"/>
    <property type="match status" value="1"/>
</dbReference>
<dbReference type="InterPro" id="IPR050980">
    <property type="entry name" value="2C_sensor_his_kinase"/>
</dbReference>
<reference evidence="9 10" key="1">
    <citation type="submission" date="2018-05" db="EMBL/GenBank/DDBJ databases">
        <title>Genomic Encyclopedia of Type Strains, Phase IV (KMG-IV): sequencing the most valuable type-strain genomes for metagenomic binning, comparative biology and taxonomic classification.</title>
        <authorList>
            <person name="Goeker M."/>
        </authorList>
    </citation>
    <scope>NUCLEOTIDE SEQUENCE [LARGE SCALE GENOMIC DNA]</scope>
    <source>
        <strain evidence="9 10">DSM 19792</strain>
    </source>
</reference>
<dbReference type="PANTHER" id="PTHR44936">
    <property type="entry name" value="SENSOR PROTEIN CREC"/>
    <property type="match status" value="1"/>
</dbReference>
<dbReference type="AlphaFoldDB" id="A0A318J4V2"/>
<evidence type="ECO:0000256" key="6">
    <source>
        <dbReference type="ARBA" id="ARBA00022840"/>
    </source>
</evidence>
<keyword evidence="5 9" id="KW-0418">Kinase</keyword>
<dbReference type="EC" id="2.7.13.3" evidence="2"/>
<evidence type="ECO:0000256" key="3">
    <source>
        <dbReference type="ARBA" id="ARBA00022679"/>
    </source>
</evidence>
<organism evidence="9 10">
    <name type="scientific">Undibacterium pigrum</name>
    <dbReference type="NCBI Taxonomy" id="401470"/>
    <lineage>
        <taxon>Bacteria</taxon>
        <taxon>Pseudomonadati</taxon>
        <taxon>Pseudomonadota</taxon>
        <taxon>Betaproteobacteria</taxon>
        <taxon>Burkholderiales</taxon>
        <taxon>Oxalobacteraceae</taxon>
        <taxon>Undibacterium</taxon>
    </lineage>
</organism>
<keyword evidence="6" id="KW-0067">ATP-binding</keyword>
<evidence type="ECO:0000256" key="1">
    <source>
        <dbReference type="ARBA" id="ARBA00000085"/>
    </source>
</evidence>
<dbReference type="EMBL" id="QJKB01000005">
    <property type="protein sequence ID" value="PXX42433.1"/>
    <property type="molecule type" value="Genomic_DNA"/>
</dbReference>
<dbReference type="RefSeq" id="WP_245936991.1">
    <property type="nucleotide sequence ID" value="NZ_QJKB01000005.1"/>
</dbReference>
<name>A0A318J4V2_9BURK</name>
<comment type="catalytic activity">
    <reaction evidence="1">
        <text>ATP + protein L-histidine = ADP + protein N-phospho-L-histidine.</text>
        <dbReference type="EC" id="2.7.13.3"/>
    </reaction>
</comment>
<keyword evidence="3" id="KW-0808">Transferase</keyword>
<protein>
    <recommendedName>
        <fullName evidence="2">histidine kinase</fullName>
        <ecNumber evidence="2">2.7.13.3</ecNumber>
    </recommendedName>
</protein>
<sequence length="700" mass="77943">MTTRAEAEMGKFLLATYRLRILFRGVFLLLALATVGLALSVLQQEKQLSYNNYQSNFNKTRLQISATLRHPAGQLALLNPPAENQRASLRPLLLPYSAIDFDDQNKVQQAIAMSGCLVQYGSAGALCSGIGNNPWAGGFIYIAGNFNSSQLVSHKRGNESLTQAHRLKVSVSLRGQTYRWIAPFEEEIAPARQNQGVRGRWTGFNESEANKPNVRPVKDFRGWAWQQAICNQADQDDKDADCQKNTFFSLRLPIPVLQEALFEKKRPVWPPQDLDQMEVSLSVLPPDSDTALLDSKNAPTVTPFSLKDLQDNLLPGETLIIRKRDGQNSKENKDDLINLIGAFEQSDESWNVLTRLIRRLPVDEYDIPLESRETISTPLANYEVLLKGDVRSVSKSLSVVASRVSWFVGAMLLALTLAWLLIEVSIIRRITLLTRRAVSLSKTMKGAGELEQFDVSDLRSPDELGVLASCLHDLLRRVKEDVERETIRTEQEKEMWHAVGHEIMSPLQSLMALHGNTEDQSNRYISRMQQAIRVLYGSASPSEAFQSTVLQVSEIDITMFLKNVADNAPMVGIPDVSYQGTDDVVMVKADEYSLEDVVTHVLRNAERYRKPGSAISIQLQNTETAATITIHNDGPHIADDLIDKIFEYGVSDQHDSGANGNRGQGLFVAKTYMAKMGGTISVQNVEQGVSFVLSLQRGNA</sequence>
<evidence type="ECO:0000256" key="5">
    <source>
        <dbReference type="ARBA" id="ARBA00022777"/>
    </source>
</evidence>
<evidence type="ECO:0000259" key="8">
    <source>
        <dbReference type="PROSITE" id="PS50109"/>
    </source>
</evidence>
<comment type="caution">
    <text evidence="9">The sequence shown here is derived from an EMBL/GenBank/DDBJ whole genome shotgun (WGS) entry which is preliminary data.</text>
</comment>
<dbReference type="InterPro" id="IPR005467">
    <property type="entry name" value="His_kinase_dom"/>
</dbReference>
<evidence type="ECO:0000256" key="4">
    <source>
        <dbReference type="ARBA" id="ARBA00022741"/>
    </source>
</evidence>
<dbReference type="Gene3D" id="6.10.340.10">
    <property type="match status" value="1"/>
</dbReference>
<dbReference type="InterPro" id="IPR003594">
    <property type="entry name" value="HATPase_dom"/>
</dbReference>
<dbReference type="GO" id="GO:0005524">
    <property type="term" value="F:ATP binding"/>
    <property type="evidence" value="ECO:0007669"/>
    <property type="project" value="UniProtKB-KW"/>
</dbReference>
<keyword evidence="7" id="KW-0472">Membrane</keyword>
<gene>
    <name evidence="9" type="ORF">DFR42_10591</name>
</gene>
<evidence type="ECO:0000313" key="9">
    <source>
        <dbReference type="EMBL" id="PXX42433.1"/>
    </source>
</evidence>
<dbReference type="Gene3D" id="3.30.565.10">
    <property type="entry name" value="Histidine kinase-like ATPase, C-terminal domain"/>
    <property type="match status" value="1"/>
</dbReference>
<dbReference type="Pfam" id="PF02518">
    <property type="entry name" value="HATPase_c"/>
    <property type="match status" value="1"/>
</dbReference>
<accession>A0A318J4V2</accession>
<feature type="transmembrane region" description="Helical" evidence="7">
    <location>
        <begin position="21"/>
        <end position="42"/>
    </location>
</feature>
<dbReference type="Proteomes" id="UP000247792">
    <property type="component" value="Unassembled WGS sequence"/>
</dbReference>